<evidence type="ECO:0000313" key="3">
    <source>
        <dbReference type="Proteomes" id="UP001203607"/>
    </source>
</evidence>
<gene>
    <name evidence="2" type="ORF">M3P19_04620</name>
</gene>
<organism evidence="2 3">
    <name type="scientific">Flagellimonas spongiicola</name>
    <dbReference type="NCBI Taxonomy" id="2942208"/>
    <lineage>
        <taxon>Bacteria</taxon>
        <taxon>Pseudomonadati</taxon>
        <taxon>Bacteroidota</taxon>
        <taxon>Flavobacteriia</taxon>
        <taxon>Flavobacteriales</taxon>
        <taxon>Flavobacteriaceae</taxon>
        <taxon>Flagellimonas</taxon>
    </lineage>
</organism>
<protein>
    <submittedName>
        <fullName evidence="2">DUF6090 family protein</fullName>
    </submittedName>
</protein>
<keyword evidence="1" id="KW-0812">Transmembrane</keyword>
<dbReference type="InterPro" id="IPR045749">
    <property type="entry name" value="DUF6090"/>
</dbReference>
<feature type="transmembrane region" description="Helical" evidence="1">
    <location>
        <begin position="20"/>
        <end position="41"/>
    </location>
</feature>
<evidence type="ECO:0000313" key="2">
    <source>
        <dbReference type="EMBL" id="MCL6273279.1"/>
    </source>
</evidence>
<comment type="caution">
    <text evidence="2">The sequence shown here is derived from an EMBL/GenBank/DDBJ whole genome shotgun (WGS) entry which is preliminary data.</text>
</comment>
<dbReference type="RefSeq" id="WP_249656456.1">
    <property type="nucleotide sequence ID" value="NZ_JAMFMA010000001.1"/>
</dbReference>
<reference evidence="2 3" key="1">
    <citation type="submission" date="2022-05" db="EMBL/GenBank/DDBJ databases">
        <authorList>
            <person name="Park J.-S."/>
        </authorList>
    </citation>
    <scope>NUCLEOTIDE SEQUENCE [LARGE SCALE GENOMIC DNA]</scope>
    <source>
        <strain evidence="2 3">2012CJ35-5</strain>
    </source>
</reference>
<keyword evidence="3" id="KW-1185">Reference proteome</keyword>
<sequence length="250" mass="29136">MKFFRKIRQEFLFKGKTLKYLKYALGEIILVVIGILIALQINNWNEDKQLKQEELKTLKSLQESIKINKGELATTLNAQIDRNQSLQEVLFSEIKNRPVRQLDSLITANVGNHTFDPSTGIYNAMINSGKIELISNETIKNRISKLYDQVRDYQESEDEITDYTKAHLEPYFIDNYFIEPAVLVQLRDRTPEETKKDREFYGKVFSSTTVKNMYILLLYKMGEVIKKGQKLLAEYNSLVEELETELADFS</sequence>
<keyword evidence="1" id="KW-1133">Transmembrane helix</keyword>
<name>A0ABT0PPI6_9FLAO</name>
<dbReference type="Pfam" id="PF19578">
    <property type="entry name" value="DUF6090"/>
    <property type="match status" value="1"/>
</dbReference>
<accession>A0ABT0PPI6</accession>
<dbReference type="Proteomes" id="UP001203607">
    <property type="component" value="Unassembled WGS sequence"/>
</dbReference>
<proteinExistence type="predicted"/>
<evidence type="ECO:0000256" key="1">
    <source>
        <dbReference type="SAM" id="Phobius"/>
    </source>
</evidence>
<keyword evidence="1" id="KW-0472">Membrane</keyword>
<dbReference type="EMBL" id="JAMFMA010000001">
    <property type="protein sequence ID" value="MCL6273279.1"/>
    <property type="molecule type" value="Genomic_DNA"/>
</dbReference>